<dbReference type="GO" id="GO:0007165">
    <property type="term" value="P:signal transduction"/>
    <property type="evidence" value="ECO:0007669"/>
    <property type="project" value="TreeGrafter"/>
</dbReference>
<evidence type="ECO:0000256" key="1">
    <source>
        <dbReference type="SAM" id="SignalP"/>
    </source>
</evidence>
<dbReference type="Gene3D" id="3.30.750.44">
    <property type="match status" value="1"/>
</dbReference>
<reference evidence="3 4" key="1">
    <citation type="submission" date="2011-02" db="EMBL/GenBank/DDBJ databases">
        <title>The complete sequence of plasmid1 of Deinococcus proteolyticus DSM 20540.</title>
        <authorList>
            <consortium name="US DOE Joint Genome Institute (JGI-PGF)"/>
            <person name="Lucas S."/>
            <person name="Copeland A."/>
            <person name="Lapidus A."/>
            <person name="Bruce D."/>
            <person name="Goodwin L."/>
            <person name="Pitluck S."/>
            <person name="Kyrpides N."/>
            <person name="Mavromatis K."/>
            <person name="Pagani I."/>
            <person name="Ivanova N."/>
            <person name="Ovchinnikova G."/>
            <person name="Zeytun A."/>
            <person name="Detter J.C."/>
            <person name="Han C."/>
            <person name="Land M."/>
            <person name="Hauser L."/>
            <person name="Markowitz V."/>
            <person name="Cheng J.-F."/>
            <person name="Hugenholtz P."/>
            <person name="Woyke T."/>
            <person name="Wu D."/>
            <person name="Pukall R."/>
            <person name="Steenblock K."/>
            <person name="Brambilla E."/>
            <person name="Klenk H.-P."/>
            <person name="Eisen J.A."/>
        </authorList>
    </citation>
    <scope>NUCLEOTIDE SEQUENCE [LARGE SCALE GENOMIC DNA]</scope>
    <source>
        <strain evidence="4">ATCC 35074 / DSM 20540 / JCM 6276 / NBRC 101906 / NCIMB 13154 / VKM Ac-1939 / CCM 2703 / MRP</strain>
        <plasmid evidence="4">Plasmid pDEIPR01</plasmid>
    </source>
</reference>
<dbReference type="InterPro" id="IPR005151">
    <property type="entry name" value="Tail-specific_protease"/>
</dbReference>
<keyword evidence="3" id="KW-0614">Plasmid</keyword>
<dbReference type="SUPFAM" id="SSF50156">
    <property type="entry name" value="PDZ domain-like"/>
    <property type="match status" value="1"/>
</dbReference>
<dbReference type="CDD" id="cd06567">
    <property type="entry name" value="Peptidase_S41"/>
    <property type="match status" value="1"/>
</dbReference>
<dbReference type="GO" id="GO:0004175">
    <property type="term" value="F:endopeptidase activity"/>
    <property type="evidence" value="ECO:0007669"/>
    <property type="project" value="TreeGrafter"/>
</dbReference>
<evidence type="ECO:0000313" key="4">
    <source>
        <dbReference type="Proteomes" id="UP000007718"/>
    </source>
</evidence>
<dbReference type="Proteomes" id="UP000007718">
    <property type="component" value="Plasmid pDEIPR01"/>
</dbReference>
<feature type="domain" description="PDZ" evidence="2">
    <location>
        <begin position="110"/>
        <end position="170"/>
    </location>
</feature>
<dbReference type="EMBL" id="CP002537">
    <property type="protein sequence ID" value="ADY27313.1"/>
    <property type="molecule type" value="Genomic_DNA"/>
</dbReference>
<keyword evidence="4" id="KW-1185">Reference proteome</keyword>
<dbReference type="Pfam" id="PF17820">
    <property type="entry name" value="PDZ_6"/>
    <property type="match status" value="1"/>
</dbReference>
<proteinExistence type="predicted"/>
<dbReference type="Gene3D" id="3.90.226.10">
    <property type="entry name" value="2-enoyl-CoA Hydratase, Chain A, domain 1"/>
    <property type="match status" value="1"/>
</dbReference>
<sequence>MRLSAAPRLVSPLLAALLLAPAAAAAPQEQSEISAQDLFDEVIYELALNYGGPSDVRAQDLRERFLPRVQALCAGQNVCSSKAAYPPIGQLLRELNDEHTNFFSPAQWAAMQLESSGQASGRAFGLVTRLVEGQGTLVTEVLPGSPAAQAGLRAGDLLTRMGHMPLLSGLAGEKLGAAGRSGQVTELTYSRAGQSRQTELAGAAFVAPPVSLEMLDGRTALLRVRHFDVRGVAQDLHNALRRAQQQGAERAVLDLRGNPGGLLPETVLSTGALTQPAPLLDVERSVSTLHSYDQGRYLMDGQPQPGTRVFKPQRFTGPLAVLVDQDSASGAEFMARDLLSRPQTVVLGRPTVGVGDSATQLLDLADGSGLQVTVSRVQTAAGQPLSASVQPQVLLKRDDLTFARTGEDPELASALRALDSLKP</sequence>
<keyword evidence="1" id="KW-0732">Signal</keyword>
<dbReference type="InterPro" id="IPR036034">
    <property type="entry name" value="PDZ_sf"/>
</dbReference>
<dbReference type="InterPro" id="IPR029045">
    <property type="entry name" value="ClpP/crotonase-like_dom_sf"/>
</dbReference>
<feature type="signal peptide" evidence="1">
    <location>
        <begin position="1"/>
        <end position="25"/>
    </location>
</feature>
<dbReference type="PROSITE" id="PS50106">
    <property type="entry name" value="PDZ"/>
    <property type="match status" value="1"/>
</dbReference>
<geneLocation type="plasmid" evidence="3 4">
    <name>pDEIPR01</name>
</geneLocation>
<protein>
    <submittedName>
        <fullName evidence="3">Peptidase S41</fullName>
    </submittedName>
</protein>
<accession>F0RPK7</accession>
<dbReference type="InterPro" id="IPR001478">
    <property type="entry name" value="PDZ"/>
</dbReference>
<dbReference type="GO" id="GO:0006508">
    <property type="term" value="P:proteolysis"/>
    <property type="evidence" value="ECO:0007669"/>
    <property type="project" value="InterPro"/>
</dbReference>
<dbReference type="SMART" id="SM00245">
    <property type="entry name" value="TSPc"/>
    <property type="match status" value="1"/>
</dbReference>
<dbReference type="GO" id="GO:0008236">
    <property type="term" value="F:serine-type peptidase activity"/>
    <property type="evidence" value="ECO:0007669"/>
    <property type="project" value="InterPro"/>
</dbReference>
<dbReference type="Pfam" id="PF03572">
    <property type="entry name" value="Peptidase_S41"/>
    <property type="match status" value="1"/>
</dbReference>
<dbReference type="GO" id="GO:0030288">
    <property type="term" value="C:outer membrane-bounded periplasmic space"/>
    <property type="evidence" value="ECO:0007669"/>
    <property type="project" value="TreeGrafter"/>
</dbReference>
<evidence type="ECO:0000313" key="3">
    <source>
        <dbReference type="EMBL" id="ADY27313.1"/>
    </source>
</evidence>
<dbReference type="KEGG" id="dpt:Deipr_2184"/>
<dbReference type="RefSeq" id="WP_013623045.1">
    <property type="nucleotide sequence ID" value="NC_015169.1"/>
</dbReference>
<dbReference type="AlphaFoldDB" id="F0RPK7"/>
<dbReference type="HOGENOM" id="CLU_048404_0_0_0"/>
<dbReference type="PANTHER" id="PTHR32060">
    <property type="entry name" value="TAIL-SPECIFIC PROTEASE"/>
    <property type="match status" value="1"/>
</dbReference>
<dbReference type="SMART" id="SM00228">
    <property type="entry name" value="PDZ"/>
    <property type="match status" value="1"/>
</dbReference>
<name>F0RPK7_DEIPM</name>
<dbReference type="PANTHER" id="PTHR32060:SF30">
    <property type="entry name" value="CARBOXY-TERMINAL PROCESSING PROTEASE CTPA"/>
    <property type="match status" value="1"/>
</dbReference>
<dbReference type="SUPFAM" id="SSF52096">
    <property type="entry name" value="ClpP/crotonase"/>
    <property type="match status" value="1"/>
</dbReference>
<gene>
    <name evidence="3" type="ordered locus">Deipr_2184</name>
</gene>
<dbReference type="Gene3D" id="2.30.42.10">
    <property type="match status" value="1"/>
</dbReference>
<organism evidence="3 4">
    <name type="scientific">Deinococcus proteolyticus (strain ATCC 35074 / DSM 20540 / JCM 6276 / NBRC 101906 / NCIMB 13154 / VKM Ac-1939 / CCM 2703 / MRP)</name>
    <dbReference type="NCBI Taxonomy" id="693977"/>
    <lineage>
        <taxon>Bacteria</taxon>
        <taxon>Thermotogati</taxon>
        <taxon>Deinococcota</taxon>
        <taxon>Deinococci</taxon>
        <taxon>Deinococcales</taxon>
        <taxon>Deinococcaceae</taxon>
        <taxon>Deinococcus</taxon>
    </lineage>
</organism>
<dbReference type="InterPro" id="IPR041489">
    <property type="entry name" value="PDZ_6"/>
</dbReference>
<dbReference type="OrthoDB" id="9812068at2"/>
<feature type="chain" id="PRO_5003256166" evidence="1">
    <location>
        <begin position="26"/>
        <end position="423"/>
    </location>
</feature>
<evidence type="ECO:0000259" key="2">
    <source>
        <dbReference type="PROSITE" id="PS50106"/>
    </source>
</evidence>